<feature type="transmembrane region" description="Helical" evidence="7">
    <location>
        <begin position="596"/>
        <end position="615"/>
    </location>
</feature>
<dbReference type="KEGG" id="ssab:SSABA_v1c06120"/>
<evidence type="ECO:0000256" key="2">
    <source>
        <dbReference type="ARBA" id="ARBA00022475"/>
    </source>
</evidence>
<feature type="domain" description="ABC3 transporter permease C-terminal" evidence="8">
    <location>
        <begin position="413"/>
        <end position="523"/>
    </location>
</feature>
<evidence type="ECO:0000259" key="8">
    <source>
        <dbReference type="Pfam" id="PF02687"/>
    </source>
</evidence>
<gene>
    <name evidence="9" type="ORF">SSABA_v1c06120</name>
</gene>
<feature type="transmembrane region" description="Helical" evidence="7">
    <location>
        <begin position="452"/>
        <end position="481"/>
    </location>
</feature>
<sequence>MRKILLNYLRSFKQYFGQMIGVLLFLVILSGVAIGMMTTSLQIHTRTQAVNRHTNKWDLFFESNQDSFTTEFVYQFFYQGQQVSEGDEVFLSTPNSCDDYNFLSERFRDYLIALEENNLDDSKTIVANEIKKAMGYFSQGALVNSNIKDSNGFFYGKDFFSKEFMDYLHGDNPSKINFNYEIPFYVAYEISNNNLNRDKIQMTWSLDLPTFSAKTSSNSDSKVVHLKNGISRDFNNFNNNEISQVIIQEGRNVNAENFGQREIVLTDKFARLNNLKVGSQIFLNTGWNDGLQIKQDWNVVGIGIKYEDLATFGNFADASRDMKNFGYGYVDDKIIGDIIEQNWINSLTPRTKVEITKYINFKDPNADLNMIFKTSQINEFGIYEANMVNFNTLNKFKNQFIIISVGAQMIMNIIIGFLMVTLAFIFIMFLIKKELQENIRQIGIFKAFGYQNSTFAIIFSIKTTIIIAIGVFFGLFVSLPLQNLGFKAFDINIMFFIERFYFNWFFLVVLLIFVPLFFGLVSFMWILLSMQQTSLEMMEGGSNKSKQNNIAIKILQFIFFPFLVIKLINNQISRFLEVRSLGFGWRVRRAFTARSIGKFILIMTLFNFASVILILQFQVRTFSEDLTPTRDKKYVNSIDHSFEFSNFQNIDYNSKTKKLFLTETNKIYPSPINFEKYNDKNSLKAILEETSTKSSNQINWLLTTVSNEAANNSNYIISDSEITGITTNSAPIVKDLFLADLSKINPRQNHDIDLIQKIHIINPDSLKKSLFFMTASDENGLKNNYFLSDVGKTACLINQRDFLQNEGNHYYKKALEKNTAQIALEETRKFINEMIQDNNINCNDNYFWDPLAFNDLKVTNNFTTQPNFKMNNWESASTYSKDILKLAFLSNPKSRTLVLNNQIFINSTKEALVYNLKALPFEQNIKAEMNLVLTDTRSNTDGYFDVIKNSSLSSRDWDNLSNNRESDNNVNAIISKLTAKTFGFKKGDAIEVVIQTENKVKISLVVSAINNDDIYSHDIIVDDNTFFKNYGDDSINNSSGNLINSLVSTNPLFKFSNYQSLLEIENTSLVTKTLTNNIDESTPFFGTIFSDFIDYPMGNIFDNKPILMTNPLNYSDGDGPYSNLYSIERQHSLDMSRNLIVILNIVLVMIIAIFSIILIVLILAIIDEASKIILTFKSIGYSVLQVNWIVLGDYVIWSLISLLFCYLMASVIFYGFSIYAWKNMSLLVDHHISFKIPLITLGILGIVILCGWLSSYVKIKKKKMTEITV</sequence>
<feature type="transmembrane region" description="Helical" evidence="7">
    <location>
        <begin position="409"/>
        <end position="431"/>
    </location>
</feature>
<evidence type="ECO:0000256" key="4">
    <source>
        <dbReference type="ARBA" id="ARBA00022989"/>
    </source>
</evidence>
<feature type="transmembrane region" description="Helical" evidence="7">
    <location>
        <begin position="1139"/>
        <end position="1166"/>
    </location>
</feature>
<dbReference type="OrthoDB" id="5137249at2"/>
<evidence type="ECO:0000313" key="10">
    <source>
        <dbReference type="Proteomes" id="UP000019265"/>
    </source>
</evidence>
<dbReference type="RefSeq" id="WP_025251155.1">
    <property type="nucleotide sequence ID" value="NZ_CP006934.1"/>
</dbReference>
<keyword evidence="3 7" id="KW-0812">Transmembrane</keyword>
<name>W6AAI1_9MOLU</name>
<dbReference type="InterPro" id="IPR003838">
    <property type="entry name" value="ABC3_permease_C"/>
</dbReference>
<protein>
    <submittedName>
        <fullName evidence="9">ABC transporter permease</fullName>
    </submittedName>
</protein>
<feature type="transmembrane region" description="Helical" evidence="7">
    <location>
        <begin position="1232"/>
        <end position="1254"/>
    </location>
</feature>
<evidence type="ECO:0000256" key="1">
    <source>
        <dbReference type="ARBA" id="ARBA00004651"/>
    </source>
</evidence>
<dbReference type="PATRIC" id="fig|1276257.3.peg.624"/>
<reference evidence="9 10" key="1">
    <citation type="journal article" date="2014" name="Genome Biol. Evol.">
        <title>Molecular evolution of the substrate utilization strategies and putative virulence factors in mosquito-associated Spiroplasma species.</title>
        <authorList>
            <person name="Chang T.H."/>
            <person name="Lo W.S."/>
            <person name="Ku C."/>
            <person name="Chen L.L."/>
            <person name="Kuo C.H."/>
        </authorList>
    </citation>
    <scope>NUCLEOTIDE SEQUENCE [LARGE SCALE GENOMIC DNA]</scope>
    <source>
        <strain evidence="9">Ar-1343</strain>
    </source>
</reference>
<dbReference type="AlphaFoldDB" id="W6AAI1"/>
<keyword evidence="4 7" id="KW-1133">Transmembrane helix</keyword>
<accession>W6AAI1</accession>
<dbReference type="Pfam" id="PF02687">
    <property type="entry name" value="FtsX"/>
    <property type="match status" value="2"/>
</dbReference>
<comment type="similarity">
    <text evidence="6">Belongs to the ABC-4 integral membrane protein family.</text>
</comment>
<dbReference type="GO" id="GO:0022857">
    <property type="term" value="F:transmembrane transporter activity"/>
    <property type="evidence" value="ECO:0007669"/>
    <property type="project" value="TreeGrafter"/>
</dbReference>
<keyword evidence="5 7" id="KW-0472">Membrane</keyword>
<keyword evidence="10" id="KW-1185">Reference proteome</keyword>
<dbReference type="GO" id="GO:0005886">
    <property type="term" value="C:plasma membrane"/>
    <property type="evidence" value="ECO:0007669"/>
    <property type="project" value="UniProtKB-SubCell"/>
</dbReference>
<evidence type="ECO:0000313" key="9">
    <source>
        <dbReference type="EMBL" id="AHI54016.1"/>
    </source>
</evidence>
<dbReference type="PANTHER" id="PTHR30572:SF4">
    <property type="entry name" value="ABC TRANSPORTER PERMEASE YTRF"/>
    <property type="match status" value="1"/>
</dbReference>
<dbReference type="STRING" id="1276257.SSABA_v1c06120"/>
<dbReference type="Proteomes" id="UP000019265">
    <property type="component" value="Chromosome"/>
</dbReference>
<keyword evidence="2" id="KW-1003">Cell membrane</keyword>
<proteinExistence type="inferred from homology"/>
<dbReference type="InterPro" id="IPR050250">
    <property type="entry name" value="Macrolide_Exporter_MacB"/>
</dbReference>
<evidence type="ECO:0000256" key="3">
    <source>
        <dbReference type="ARBA" id="ARBA00022692"/>
    </source>
</evidence>
<dbReference type="HOGENOM" id="CLU_269996_0_0_14"/>
<feature type="domain" description="ABC3 transporter permease C-terminal" evidence="8">
    <location>
        <begin position="1145"/>
        <end position="1256"/>
    </location>
</feature>
<feature type="transmembrane region" description="Helical" evidence="7">
    <location>
        <begin position="501"/>
        <end position="529"/>
    </location>
</feature>
<feature type="transmembrane region" description="Helical" evidence="7">
    <location>
        <begin position="1197"/>
        <end position="1220"/>
    </location>
</feature>
<comment type="subcellular location">
    <subcellularLocation>
        <location evidence="1">Cell membrane</location>
        <topology evidence="1">Multi-pass membrane protein</topology>
    </subcellularLocation>
</comment>
<evidence type="ECO:0000256" key="6">
    <source>
        <dbReference type="ARBA" id="ARBA00038076"/>
    </source>
</evidence>
<evidence type="ECO:0000256" key="5">
    <source>
        <dbReference type="ARBA" id="ARBA00023136"/>
    </source>
</evidence>
<dbReference type="eggNOG" id="COG0577">
    <property type="taxonomic scope" value="Bacteria"/>
</dbReference>
<dbReference type="PANTHER" id="PTHR30572">
    <property type="entry name" value="MEMBRANE COMPONENT OF TRANSPORTER-RELATED"/>
    <property type="match status" value="1"/>
</dbReference>
<feature type="transmembrane region" description="Helical" evidence="7">
    <location>
        <begin position="20"/>
        <end position="41"/>
    </location>
</feature>
<organism evidence="9 10">
    <name type="scientific">Spiroplasma sabaudiense Ar-1343</name>
    <dbReference type="NCBI Taxonomy" id="1276257"/>
    <lineage>
        <taxon>Bacteria</taxon>
        <taxon>Bacillati</taxon>
        <taxon>Mycoplasmatota</taxon>
        <taxon>Mollicutes</taxon>
        <taxon>Entomoplasmatales</taxon>
        <taxon>Spiroplasmataceae</taxon>
        <taxon>Spiroplasma</taxon>
    </lineage>
</organism>
<dbReference type="EMBL" id="CP006934">
    <property type="protein sequence ID" value="AHI54016.1"/>
    <property type="molecule type" value="Genomic_DNA"/>
</dbReference>
<evidence type="ECO:0000256" key="7">
    <source>
        <dbReference type="SAM" id="Phobius"/>
    </source>
</evidence>